<dbReference type="RefSeq" id="WP_166930976.1">
    <property type="nucleotide sequence ID" value="NZ_BAAADD010000001.1"/>
</dbReference>
<comment type="caution">
    <text evidence="2">The sequence shown here is derived from an EMBL/GenBank/DDBJ whole genome shotgun (WGS) entry which is preliminary data.</text>
</comment>
<dbReference type="EMBL" id="BAAADD010000001">
    <property type="protein sequence ID" value="GAA0558731.1"/>
    <property type="molecule type" value="Genomic_DNA"/>
</dbReference>
<gene>
    <name evidence="2" type="ORF">GCM10008942_04010</name>
</gene>
<feature type="signal peptide" evidence="1">
    <location>
        <begin position="1"/>
        <end position="18"/>
    </location>
</feature>
<name>A0ABP3P3K0_9PROT</name>
<dbReference type="InterPro" id="IPR045500">
    <property type="entry name" value="DUF6491"/>
</dbReference>
<keyword evidence="1" id="KW-0732">Signal</keyword>
<evidence type="ECO:0000313" key="3">
    <source>
        <dbReference type="Proteomes" id="UP001499951"/>
    </source>
</evidence>
<proteinExistence type="predicted"/>
<keyword evidence="3" id="KW-1185">Reference proteome</keyword>
<organism evidence="2 3">
    <name type="scientific">Rhizomicrobium electricum</name>
    <dbReference type="NCBI Taxonomy" id="480070"/>
    <lineage>
        <taxon>Bacteria</taxon>
        <taxon>Pseudomonadati</taxon>
        <taxon>Pseudomonadota</taxon>
        <taxon>Alphaproteobacteria</taxon>
        <taxon>Micropepsales</taxon>
        <taxon>Micropepsaceae</taxon>
        <taxon>Rhizomicrobium</taxon>
    </lineage>
</organism>
<dbReference type="Pfam" id="PF20101">
    <property type="entry name" value="DUF6491"/>
    <property type="match status" value="1"/>
</dbReference>
<accession>A0ABP3P3K0</accession>
<protein>
    <submittedName>
        <fullName evidence="2">Uncharacterized protein</fullName>
    </submittedName>
</protein>
<evidence type="ECO:0000256" key="1">
    <source>
        <dbReference type="SAM" id="SignalP"/>
    </source>
</evidence>
<dbReference type="Proteomes" id="UP001499951">
    <property type="component" value="Unassembled WGS sequence"/>
</dbReference>
<evidence type="ECO:0000313" key="2">
    <source>
        <dbReference type="EMBL" id="GAA0558731.1"/>
    </source>
</evidence>
<sequence length="142" mass="15194">MKTKLFLAALVLACPAFAADDAAPPAKPANTSVCLRHSDVDGWGARDRKSMIVNDRFGKKFLVSLSGLCDDINYAFGAGFRPLGGGPAWGTCVERGDRLVMRGGGVTPGNTTCWVTKVQPYTKDMEAADKLARENKQPLAAY</sequence>
<reference evidence="3" key="1">
    <citation type="journal article" date="2019" name="Int. J. Syst. Evol. Microbiol.">
        <title>The Global Catalogue of Microorganisms (GCM) 10K type strain sequencing project: providing services to taxonomists for standard genome sequencing and annotation.</title>
        <authorList>
            <consortium name="The Broad Institute Genomics Platform"/>
            <consortium name="The Broad Institute Genome Sequencing Center for Infectious Disease"/>
            <person name="Wu L."/>
            <person name="Ma J."/>
        </authorList>
    </citation>
    <scope>NUCLEOTIDE SEQUENCE [LARGE SCALE GENOMIC DNA]</scope>
    <source>
        <strain evidence="3">JCM 15089</strain>
    </source>
</reference>
<feature type="chain" id="PRO_5047279570" evidence="1">
    <location>
        <begin position="19"/>
        <end position="142"/>
    </location>
</feature>